<protein>
    <submittedName>
        <fullName evidence="2">DUF5753 domain-containing protein</fullName>
    </submittedName>
</protein>
<dbReference type="Pfam" id="PF13560">
    <property type="entry name" value="HTH_31"/>
    <property type="match status" value="1"/>
</dbReference>
<proteinExistence type="predicted"/>
<dbReference type="InterPro" id="IPR043917">
    <property type="entry name" value="DUF5753"/>
</dbReference>
<dbReference type="Proteomes" id="UP001595858">
    <property type="component" value="Unassembled WGS sequence"/>
</dbReference>
<evidence type="ECO:0000313" key="3">
    <source>
        <dbReference type="Proteomes" id="UP001595858"/>
    </source>
</evidence>
<dbReference type="Pfam" id="PF19054">
    <property type="entry name" value="DUF5753"/>
    <property type="match status" value="1"/>
</dbReference>
<sequence length="283" mass="30770">MSAGSPMVARLGLANFLRESRGSSSAVQAAAVAGFSKATLSRVERGETTISPGDAKVLMEHYGVAADTIESILPLAYAAKEAGWWQRYKGAVPDWFSLFIGVETAAHRIRTYEPEWVPGILQTPDYAQSLIEKDVSAPSPDDVQEGVNLRQRRQEKLTGTAPADLGAVVSEAALYRVVGGSRVHREQLQHLLSLSERTNVDLRVLPFTAGSHAASYGSFVILDYTVVQTEYALVYVEYCGGAIYLEHEKEVDLHTHTFASLQADAASTETTRELITRALRSAA</sequence>
<organism evidence="2 3">
    <name type="scientific">Streptomonospora arabica</name>
    <dbReference type="NCBI Taxonomy" id="412417"/>
    <lineage>
        <taxon>Bacteria</taxon>
        <taxon>Bacillati</taxon>
        <taxon>Actinomycetota</taxon>
        <taxon>Actinomycetes</taxon>
        <taxon>Streptosporangiales</taxon>
        <taxon>Nocardiopsidaceae</taxon>
        <taxon>Streptomonospora</taxon>
    </lineage>
</organism>
<dbReference type="InterPro" id="IPR010982">
    <property type="entry name" value="Lambda_DNA-bd_dom_sf"/>
</dbReference>
<evidence type="ECO:0000259" key="1">
    <source>
        <dbReference type="PROSITE" id="PS50943"/>
    </source>
</evidence>
<dbReference type="EMBL" id="JBHSIY010000006">
    <property type="protein sequence ID" value="MFC4866311.1"/>
    <property type="molecule type" value="Genomic_DNA"/>
</dbReference>
<evidence type="ECO:0000313" key="2">
    <source>
        <dbReference type="EMBL" id="MFC4866311.1"/>
    </source>
</evidence>
<keyword evidence="3" id="KW-1185">Reference proteome</keyword>
<dbReference type="SMART" id="SM00530">
    <property type="entry name" value="HTH_XRE"/>
    <property type="match status" value="2"/>
</dbReference>
<dbReference type="RefSeq" id="WP_344139836.1">
    <property type="nucleotide sequence ID" value="NZ_BAAAQI010000001.1"/>
</dbReference>
<dbReference type="SUPFAM" id="SSF47413">
    <property type="entry name" value="lambda repressor-like DNA-binding domains"/>
    <property type="match status" value="1"/>
</dbReference>
<dbReference type="PROSITE" id="PS50943">
    <property type="entry name" value="HTH_CROC1"/>
    <property type="match status" value="1"/>
</dbReference>
<dbReference type="CDD" id="cd00093">
    <property type="entry name" value="HTH_XRE"/>
    <property type="match status" value="1"/>
</dbReference>
<comment type="caution">
    <text evidence="2">The sequence shown here is derived from an EMBL/GenBank/DDBJ whole genome shotgun (WGS) entry which is preliminary data.</text>
</comment>
<feature type="domain" description="HTH cro/C1-type" evidence="1">
    <location>
        <begin position="28"/>
        <end position="69"/>
    </location>
</feature>
<dbReference type="InterPro" id="IPR001387">
    <property type="entry name" value="Cro/C1-type_HTH"/>
</dbReference>
<reference evidence="3" key="1">
    <citation type="journal article" date="2019" name="Int. J. Syst. Evol. Microbiol.">
        <title>The Global Catalogue of Microorganisms (GCM) 10K type strain sequencing project: providing services to taxonomists for standard genome sequencing and annotation.</title>
        <authorList>
            <consortium name="The Broad Institute Genomics Platform"/>
            <consortium name="The Broad Institute Genome Sequencing Center for Infectious Disease"/>
            <person name="Wu L."/>
            <person name="Ma J."/>
        </authorList>
    </citation>
    <scope>NUCLEOTIDE SEQUENCE [LARGE SCALE GENOMIC DNA]</scope>
    <source>
        <strain evidence="3">CGMCC 4.7304</strain>
    </source>
</reference>
<gene>
    <name evidence="2" type="ORF">ACFPCZ_06685</name>
</gene>
<accession>A0ABV9SK79</accession>
<name>A0ABV9SK79_9ACTN</name>